<evidence type="ECO:0000313" key="2">
    <source>
        <dbReference type="EMBL" id="KKK53715.1"/>
    </source>
</evidence>
<feature type="domain" description="N-acetyltransferase" evidence="1">
    <location>
        <begin position="4"/>
        <end position="142"/>
    </location>
</feature>
<sequence>MKLVDVYALDGAPQILYEICKERRSENNINISFEMPSWEEHLKFIKSKPYAYWGLIFDEKYHGYVSLTGRNEIGIVLFKSSRGKGIGKQALQLFMNTHIPLLAKTTERRGKWIANINPDNEISKKLFQSLGFKHIQETYAKP</sequence>
<dbReference type="PROSITE" id="PS51186">
    <property type="entry name" value="GNAT"/>
    <property type="match status" value="1"/>
</dbReference>
<dbReference type="SUPFAM" id="SSF55729">
    <property type="entry name" value="Acyl-CoA N-acyltransferases (Nat)"/>
    <property type="match status" value="1"/>
</dbReference>
<protein>
    <recommendedName>
        <fullName evidence="1">N-acetyltransferase domain-containing protein</fullName>
    </recommendedName>
</protein>
<comment type="caution">
    <text evidence="2">The sequence shown here is derived from an EMBL/GenBank/DDBJ whole genome shotgun (WGS) entry which is preliminary data.</text>
</comment>
<reference evidence="2" key="1">
    <citation type="journal article" date="2015" name="Nature">
        <title>Complex archaea that bridge the gap between prokaryotes and eukaryotes.</title>
        <authorList>
            <person name="Spang A."/>
            <person name="Saw J.H."/>
            <person name="Jorgensen S.L."/>
            <person name="Zaremba-Niedzwiedzka K."/>
            <person name="Martijn J."/>
            <person name="Lind A.E."/>
            <person name="van Eijk R."/>
            <person name="Schleper C."/>
            <person name="Guy L."/>
            <person name="Ettema T.J."/>
        </authorList>
    </citation>
    <scope>NUCLEOTIDE SEQUENCE</scope>
</reference>
<dbReference type="AlphaFoldDB" id="A0A0F8WZ13"/>
<dbReference type="Pfam" id="PF13302">
    <property type="entry name" value="Acetyltransf_3"/>
    <property type="match status" value="1"/>
</dbReference>
<proteinExistence type="predicted"/>
<gene>
    <name evidence="2" type="ORF">LCGC14_3092010</name>
</gene>
<dbReference type="GO" id="GO:0016747">
    <property type="term" value="F:acyltransferase activity, transferring groups other than amino-acyl groups"/>
    <property type="evidence" value="ECO:0007669"/>
    <property type="project" value="InterPro"/>
</dbReference>
<accession>A0A0F8WZ13</accession>
<name>A0A0F8WZ13_9ZZZZ</name>
<dbReference type="InterPro" id="IPR000182">
    <property type="entry name" value="GNAT_dom"/>
</dbReference>
<organism evidence="2">
    <name type="scientific">marine sediment metagenome</name>
    <dbReference type="NCBI Taxonomy" id="412755"/>
    <lineage>
        <taxon>unclassified sequences</taxon>
        <taxon>metagenomes</taxon>
        <taxon>ecological metagenomes</taxon>
    </lineage>
</organism>
<evidence type="ECO:0000259" key="1">
    <source>
        <dbReference type="PROSITE" id="PS51186"/>
    </source>
</evidence>
<dbReference type="EMBL" id="LAZR01066363">
    <property type="protein sequence ID" value="KKK53715.1"/>
    <property type="molecule type" value="Genomic_DNA"/>
</dbReference>
<dbReference type="Gene3D" id="3.40.630.30">
    <property type="match status" value="1"/>
</dbReference>
<dbReference type="InterPro" id="IPR016181">
    <property type="entry name" value="Acyl_CoA_acyltransferase"/>
</dbReference>